<evidence type="ECO:0000313" key="1">
    <source>
        <dbReference type="EMBL" id="GAA0290809.1"/>
    </source>
</evidence>
<name>A0ABN0VDM0_9ACTN</name>
<protein>
    <submittedName>
        <fullName evidence="1">Uncharacterized protein</fullName>
    </submittedName>
</protein>
<dbReference type="EMBL" id="BAAABV010000015">
    <property type="protein sequence ID" value="GAA0290809.1"/>
    <property type="molecule type" value="Genomic_DNA"/>
</dbReference>
<proteinExistence type="predicted"/>
<dbReference type="RefSeq" id="WP_344158777.1">
    <property type="nucleotide sequence ID" value="NZ_BAAABV010000015.1"/>
</dbReference>
<evidence type="ECO:0000313" key="2">
    <source>
        <dbReference type="Proteomes" id="UP001501867"/>
    </source>
</evidence>
<accession>A0ABN0VDM0</accession>
<keyword evidence="2" id="KW-1185">Reference proteome</keyword>
<sequence length="151" mass="16953">MELTTPVPERKLGPYPLDEDGIASLLARYAFGDSCLRRVILDQEYGARATRGRAVRLVIDARVVSDELRWEPVCLDLVDVRRFRIDESVGFSWVLYDPPQFTHFDGLLQVDLCAERFDGPPPVSSEEVFEGSELVFAAAGGTWSALHPWAQ</sequence>
<dbReference type="Proteomes" id="UP001501867">
    <property type="component" value="Unassembled WGS sequence"/>
</dbReference>
<comment type="caution">
    <text evidence="1">The sequence shown here is derived from an EMBL/GenBank/DDBJ whole genome shotgun (WGS) entry which is preliminary data.</text>
</comment>
<gene>
    <name evidence="1" type="ORF">GCM10010302_31700</name>
</gene>
<reference evidence="1 2" key="1">
    <citation type="journal article" date="2019" name="Int. J. Syst. Evol. Microbiol.">
        <title>The Global Catalogue of Microorganisms (GCM) 10K type strain sequencing project: providing services to taxonomists for standard genome sequencing and annotation.</title>
        <authorList>
            <consortium name="The Broad Institute Genomics Platform"/>
            <consortium name="The Broad Institute Genome Sequencing Center for Infectious Disease"/>
            <person name="Wu L."/>
            <person name="Ma J."/>
        </authorList>
    </citation>
    <scope>NUCLEOTIDE SEQUENCE [LARGE SCALE GENOMIC DNA]</scope>
    <source>
        <strain evidence="1 2">JCM 4505</strain>
    </source>
</reference>
<organism evidence="1 2">
    <name type="scientific">Streptomyces polychromogenes</name>
    <dbReference type="NCBI Taxonomy" id="67342"/>
    <lineage>
        <taxon>Bacteria</taxon>
        <taxon>Bacillati</taxon>
        <taxon>Actinomycetota</taxon>
        <taxon>Actinomycetes</taxon>
        <taxon>Kitasatosporales</taxon>
        <taxon>Streptomycetaceae</taxon>
        <taxon>Streptomyces</taxon>
    </lineage>
</organism>